<evidence type="ECO:0000259" key="6">
    <source>
        <dbReference type="Pfam" id="PF02709"/>
    </source>
</evidence>
<dbReference type="PANTHER" id="PTHR43179">
    <property type="entry name" value="RHAMNOSYLTRANSFERASE WBBL"/>
    <property type="match status" value="1"/>
</dbReference>
<keyword evidence="4" id="KW-1133">Transmembrane helix</keyword>
<comment type="similarity">
    <text evidence="1">Belongs to the glycosyltransferase 2 family.</text>
</comment>
<evidence type="ECO:0000313" key="8">
    <source>
        <dbReference type="Proteomes" id="UP000034302"/>
    </source>
</evidence>
<name>A0A0G0CM89_9BACT</name>
<comment type="caution">
    <text evidence="7">The sequence shown here is derived from an EMBL/GenBank/DDBJ whole genome shotgun (WGS) entry which is preliminary data.</text>
</comment>
<dbReference type="Gene3D" id="3.90.550.10">
    <property type="entry name" value="Spore Coat Polysaccharide Biosynthesis Protein SpsA, Chain A"/>
    <property type="match status" value="1"/>
</dbReference>
<reference evidence="7 8" key="1">
    <citation type="journal article" date="2015" name="Nature">
        <title>rRNA introns, odd ribosomes, and small enigmatic genomes across a large radiation of phyla.</title>
        <authorList>
            <person name="Brown C.T."/>
            <person name="Hug L.A."/>
            <person name="Thomas B.C."/>
            <person name="Sharon I."/>
            <person name="Castelle C.J."/>
            <person name="Singh A."/>
            <person name="Wilkins M.J."/>
            <person name="Williams K.H."/>
            <person name="Banfield J.F."/>
        </authorList>
    </citation>
    <scope>NUCLEOTIDE SEQUENCE [LARGE SCALE GENOMIC DNA]</scope>
</reference>
<dbReference type="CDD" id="cd04186">
    <property type="entry name" value="GT_2_like_c"/>
    <property type="match status" value="1"/>
</dbReference>
<evidence type="ECO:0000256" key="4">
    <source>
        <dbReference type="SAM" id="Phobius"/>
    </source>
</evidence>
<keyword evidence="2" id="KW-0328">Glycosyltransferase</keyword>
<dbReference type="Pfam" id="PF02709">
    <property type="entry name" value="Glyco_transf_7C"/>
    <property type="match status" value="1"/>
</dbReference>
<gene>
    <name evidence="7" type="ORF">UR34_C0002G0005</name>
</gene>
<evidence type="ECO:0000256" key="1">
    <source>
        <dbReference type="ARBA" id="ARBA00006739"/>
    </source>
</evidence>
<keyword evidence="3 7" id="KW-0808">Transferase</keyword>
<keyword evidence="4" id="KW-0472">Membrane</keyword>
<dbReference type="GO" id="GO:0016757">
    <property type="term" value="F:glycosyltransferase activity"/>
    <property type="evidence" value="ECO:0007669"/>
    <property type="project" value="UniProtKB-KW"/>
</dbReference>
<feature type="transmembrane region" description="Helical" evidence="4">
    <location>
        <begin position="246"/>
        <end position="265"/>
    </location>
</feature>
<evidence type="ECO:0000256" key="2">
    <source>
        <dbReference type="ARBA" id="ARBA00022676"/>
    </source>
</evidence>
<evidence type="ECO:0000259" key="5">
    <source>
        <dbReference type="Pfam" id="PF00535"/>
    </source>
</evidence>
<feature type="domain" description="Galactosyltransferase C-terminal" evidence="6">
    <location>
        <begin position="153"/>
        <end position="209"/>
    </location>
</feature>
<dbReference type="SUPFAM" id="SSF53448">
    <property type="entry name" value="Nucleotide-diphospho-sugar transferases"/>
    <property type="match status" value="1"/>
</dbReference>
<dbReference type="EMBL" id="LBOV01000002">
    <property type="protein sequence ID" value="KKP44502.1"/>
    <property type="molecule type" value="Genomic_DNA"/>
</dbReference>
<dbReference type="Pfam" id="PF00535">
    <property type="entry name" value="Glycos_transf_2"/>
    <property type="match status" value="1"/>
</dbReference>
<evidence type="ECO:0000313" key="7">
    <source>
        <dbReference type="EMBL" id="KKP44502.1"/>
    </source>
</evidence>
<accession>A0A0G0CM89</accession>
<dbReference type="AlphaFoldDB" id="A0A0G0CM89"/>
<dbReference type="Proteomes" id="UP000034302">
    <property type="component" value="Unassembled WGS sequence"/>
</dbReference>
<feature type="domain" description="Glycosyltransferase 2-like" evidence="5">
    <location>
        <begin position="5"/>
        <end position="125"/>
    </location>
</feature>
<proteinExistence type="inferred from homology"/>
<organism evidence="7 8">
    <name type="scientific">candidate division WS6 bacterium GW2011_GWC1_33_20</name>
    <dbReference type="NCBI Taxonomy" id="1619089"/>
    <lineage>
        <taxon>Bacteria</taxon>
        <taxon>Candidatus Dojkabacteria</taxon>
    </lineage>
</organism>
<sequence length="284" mass="32734">MKILIIIVNYNGLQLLKKHLPSVSKTEYSEFDILVVDNASSDDSVEFLRQRYPDVKIVRSKENLGFGRGNNFGVYKYPNYDAYVFLNNDISVESNWIQELVSVVNGKEKVGAVGCKMLYSNQKDGKYIINSAGIELDEHYLGYDRYDGEEDSEKFNVVEEVDALCGGALLVTKQAWDKVGGFNSRMFMYYEDVDLSLRIRDFGFKLYYCGKSTVYHDHMGSTSVLGSFKRNYMSMKNRDISIGSRLGFLVGLTETIWYIFSWFVWKLLHSKGISLKEFLKRNHE</sequence>
<evidence type="ECO:0000256" key="3">
    <source>
        <dbReference type="ARBA" id="ARBA00022679"/>
    </source>
</evidence>
<keyword evidence="4" id="KW-0812">Transmembrane</keyword>
<protein>
    <submittedName>
        <fullName evidence="7">Family 2 glycosyl transferase</fullName>
    </submittedName>
</protein>
<dbReference type="InterPro" id="IPR001173">
    <property type="entry name" value="Glyco_trans_2-like"/>
</dbReference>
<dbReference type="InterPro" id="IPR029044">
    <property type="entry name" value="Nucleotide-diphossugar_trans"/>
</dbReference>
<dbReference type="InterPro" id="IPR027791">
    <property type="entry name" value="Galactosyl_T_C"/>
</dbReference>
<dbReference type="PANTHER" id="PTHR43179:SF12">
    <property type="entry name" value="GALACTOFURANOSYLTRANSFERASE GLFT2"/>
    <property type="match status" value="1"/>
</dbReference>